<reference evidence="6" key="1">
    <citation type="journal article" date="2014" name="Int. J. Syst. Evol. Microbiol.">
        <title>Complete genome of a new Firmicutes species belonging to the dominant human colonic microbiota ('Ruminococcus bicirculans') reveals two chromosomes and a selective capacity to utilize plant glucans.</title>
        <authorList>
            <consortium name="NISC Comparative Sequencing Program"/>
            <person name="Wegmann U."/>
            <person name="Louis P."/>
            <person name="Goesmann A."/>
            <person name="Henrissat B."/>
            <person name="Duncan S.H."/>
            <person name="Flint H.J."/>
        </authorList>
    </citation>
    <scope>NUCLEOTIDE SEQUENCE</scope>
    <source>
        <strain evidence="6">CCM 4175</strain>
    </source>
</reference>
<keyword evidence="7" id="KW-0808">Transferase</keyword>
<dbReference type="GO" id="GO:0000271">
    <property type="term" value="P:polysaccharide biosynthetic process"/>
    <property type="evidence" value="ECO:0007669"/>
    <property type="project" value="TreeGrafter"/>
</dbReference>
<evidence type="ECO:0000313" key="6">
    <source>
        <dbReference type="EMBL" id="GGA92513.1"/>
    </source>
</evidence>
<dbReference type="GO" id="GO:0030170">
    <property type="term" value="F:pyridoxal phosphate binding"/>
    <property type="evidence" value="ECO:0007669"/>
    <property type="project" value="TreeGrafter"/>
</dbReference>
<dbReference type="Proteomes" id="UP000652995">
    <property type="component" value="Unassembled WGS sequence"/>
</dbReference>
<dbReference type="InterPro" id="IPR015421">
    <property type="entry name" value="PyrdxlP-dep_Trfase_major"/>
</dbReference>
<feature type="modified residue" description="N6-(pyridoxal phosphate)lysine" evidence="4">
    <location>
        <position position="229"/>
    </location>
</feature>
<evidence type="ECO:0000256" key="2">
    <source>
        <dbReference type="ARBA" id="ARBA00037999"/>
    </source>
</evidence>
<evidence type="ECO:0000256" key="1">
    <source>
        <dbReference type="ARBA" id="ARBA00022898"/>
    </source>
</evidence>
<evidence type="ECO:0000256" key="5">
    <source>
        <dbReference type="RuleBase" id="RU004508"/>
    </source>
</evidence>
<dbReference type="KEGG" id="smus:C7J88_03315"/>
<comment type="similarity">
    <text evidence="2 5">Belongs to the DegT/DnrJ/EryC1 family.</text>
</comment>
<dbReference type="InterPro" id="IPR015424">
    <property type="entry name" value="PyrdxlP-dep_Trfase"/>
</dbReference>
<dbReference type="SUPFAM" id="SSF53383">
    <property type="entry name" value="PLP-dependent transferases"/>
    <property type="match status" value="1"/>
</dbReference>
<keyword evidence="7" id="KW-0032">Aminotransferase</keyword>
<dbReference type="RefSeq" id="WP_095117187.1">
    <property type="nucleotide sequence ID" value="NZ_BMCB01000009.1"/>
</dbReference>
<reference evidence="7 8" key="2">
    <citation type="submission" date="2017-06" db="EMBL/GenBank/DDBJ databases">
        <authorList>
            <consortium name="Pathogen Informatics"/>
        </authorList>
    </citation>
    <scope>NUCLEOTIDE SEQUENCE [LARGE SCALE GENOMIC DNA]</scope>
    <source>
        <strain evidence="7 8">NCTC13833</strain>
    </source>
</reference>
<gene>
    <name evidence="7" type="primary">arnB</name>
    <name evidence="6" type="synonym">ntdA</name>
    <name evidence="6" type="ORF">GCM10007183_15840</name>
    <name evidence="7" type="ORF">SAMEA4412661_01321</name>
</gene>
<dbReference type="Gene3D" id="3.90.1150.10">
    <property type="entry name" value="Aspartate Aminotransferase, domain 1"/>
    <property type="match status" value="1"/>
</dbReference>
<accession>A0A240C5P1</accession>
<feature type="active site" description="Proton acceptor" evidence="3">
    <location>
        <position position="229"/>
    </location>
</feature>
<protein>
    <submittedName>
        <fullName evidence="6">3-oxo-glucose-6-phosphate:glutamate aminotransferase</fullName>
    </submittedName>
    <submittedName>
        <fullName evidence="7">Aminotransferase class-V family protein</fullName>
        <ecNumber evidence="7">2.6.1.87</ecNumber>
    </submittedName>
</protein>
<reference evidence="6" key="4">
    <citation type="submission" date="2024-05" db="EMBL/GenBank/DDBJ databases">
        <authorList>
            <person name="Sun Q."/>
            <person name="Sedlacek I."/>
        </authorList>
    </citation>
    <scope>NUCLEOTIDE SEQUENCE</scope>
    <source>
        <strain evidence="6">CCM 4175</strain>
    </source>
</reference>
<dbReference type="PIRSF" id="PIRSF000390">
    <property type="entry name" value="PLP_StrS"/>
    <property type="match status" value="1"/>
</dbReference>
<dbReference type="PANTHER" id="PTHR30244">
    <property type="entry name" value="TRANSAMINASE"/>
    <property type="match status" value="1"/>
</dbReference>
<evidence type="ECO:0000256" key="3">
    <source>
        <dbReference type="PIRSR" id="PIRSR000390-1"/>
    </source>
</evidence>
<proteinExistence type="inferred from homology"/>
<organism evidence="7 8">
    <name type="scientific">Staphylococcus muscae</name>
    <dbReference type="NCBI Taxonomy" id="1294"/>
    <lineage>
        <taxon>Bacteria</taxon>
        <taxon>Bacillati</taxon>
        <taxon>Bacillota</taxon>
        <taxon>Bacilli</taxon>
        <taxon>Bacillales</taxon>
        <taxon>Staphylococcaceae</taxon>
        <taxon>Staphylococcus</taxon>
    </lineage>
</organism>
<sequence length="416" mass="47321">MTLKSSSIFNFRNNIQELKKHTEIHANKYLSNEIDITRQNLSENRDIQKIEFMPVNSLIREDETEKIIKALKQLLPTGKYTSGKYIDEFEQYLSEYLSINHVIALSSGTAALTIGLLSLGVTAGDEVILPSNSFAATENAVVSIGATPVYADVKDDFTICPKSIENLITSKTKAILSVHLYGRFCDMLKIKKIALEHDIRVIEDACQGIGLEEVGMHSDLAALSFNPYKNLGVCGKAGAIITNNAELDYKCRLISYHGFNLKEKNKKIIDFGFNSKIDNTQALIGIVRMEYLTFNQYRRLKIAEKYNQKLSDMENIILPTFDDKSVGHLYPIRVKNNKRDFVKSELEKVGIQSEIYYPYLSHEQISYKKIISLPNTERMHKELLCLPLYPGLTKEEQEYVISKLRVVLEGLRCQEI</sequence>
<keyword evidence="9" id="KW-1185">Reference proteome</keyword>
<dbReference type="EMBL" id="BMCB01000009">
    <property type="protein sequence ID" value="GGA92513.1"/>
    <property type="molecule type" value="Genomic_DNA"/>
</dbReference>
<dbReference type="InterPro" id="IPR015422">
    <property type="entry name" value="PyrdxlP-dep_Trfase_small"/>
</dbReference>
<dbReference type="AlphaFoldDB" id="A0A240C5P1"/>
<dbReference type="EC" id="2.6.1.87" evidence="7"/>
<keyword evidence="1 4" id="KW-0663">Pyridoxal phosphate</keyword>
<dbReference type="EMBL" id="LT906464">
    <property type="protein sequence ID" value="SNW02912.1"/>
    <property type="molecule type" value="Genomic_DNA"/>
</dbReference>
<dbReference type="Pfam" id="PF01041">
    <property type="entry name" value="DegT_DnrJ_EryC1"/>
    <property type="match status" value="1"/>
</dbReference>
<evidence type="ECO:0000256" key="4">
    <source>
        <dbReference type="PIRSR" id="PIRSR000390-2"/>
    </source>
</evidence>
<evidence type="ECO:0000313" key="8">
    <source>
        <dbReference type="Proteomes" id="UP000243706"/>
    </source>
</evidence>
<evidence type="ECO:0000313" key="9">
    <source>
        <dbReference type="Proteomes" id="UP000652995"/>
    </source>
</evidence>
<dbReference type="PANTHER" id="PTHR30244:SF36">
    <property type="entry name" value="3-OXO-GLUCOSE-6-PHOSPHATE:GLUTAMATE AMINOTRANSFERASE"/>
    <property type="match status" value="1"/>
</dbReference>
<evidence type="ECO:0000313" key="7">
    <source>
        <dbReference type="EMBL" id="SNW02912.1"/>
    </source>
</evidence>
<name>A0A240C5P1_9STAP</name>
<dbReference type="GO" id="GO:0099620">
    <property type="term" value="F:UDP-4-amino-4-deoxy-L-arabinose aminotransferase"/>
    <property type="evidence" value="ECO:0007669"/>
    <property type="project" value="UniProtKB-EC"/>
</dbReference>
<dbReference type="Proteomes" id="UP000243706">
    <property type="component" value="Chromosome 1"/>
</dbReference>
<dbReference type="Gene3D" id="3.40.640.10">
    <property type="entry name" value="Type I PLP-dependent aspartate aminotransferase-like (Major domain)"/>
    <property type="match status" value="1"/>
</dbReference>
<dbReference type="CDD" id="cd00616">
    <property type="entry name" value="AHBA_syn"/>
    <property type="match status" value="1"/>
</dbReference>
<dbReference type="InterPro" id="IPR000653">
    <property type="entry name" value="DegT/StrS_aminotransferase"/>
</dbReference>
<reference evidence="9" key="3">
    <citation type="journal article" date="2019" name="Int. J. Syst. Evol. Microbiol.">
        <title>The Global Catalogue of Microorganisms (GCM) 10K type strain sequencing project: providing services to taxonomists for standard genome sequencing and annotation.</title>
        <authorList>
            <consortium name="The Broad Institute Genomics Platform"/>
            <consortium name="The Broad Institute Genome Sequencing Center for Infectious Disease"/>
            <person name="Wu L."/>
            <person name="Ma J."/>
        </authorList>
    </citation>
    <scope>NUCLEOTIDE SEQUENCE [LARGE SCALE GENOMIC DNA]</scope>
    <source>
        <strain evidence="9">CCM 4175</strain>
    </source>
</reference>